<dbReference type="AlphaFoldDB" id="A0AAV0THW2"/>
<evidence type="ECO:0000256" key="2">
    <source>
        <dbReference type="SAM" id="SignalP"/>
    </source>
</evidence>
<dbReference type="Pfam" id="PF00188">
    <property type="entry name" value="CAP"/>
    <property type="match status" value="1"/>
</dbReference>
<protein>
    <recommendedName>
        <fullName evidence="3">SCP domain-containing protein</fullName>
    </recommendedName>
</protein>
<gene>
    <name evidence="4" type="ORF">PFR002_LOCUS3987</name>
</gene>
<organism evidence="4 5">
    <name type="scientific">Peronospora farinosa</name>
    <dbReference type="NCBI Taxonomy" id="134698"/>
    <lineage>
        <taxon>Eukaryota</taxon>
        <taxon>Sar</taxon>
        <taxon>Stramenopiles</taxon>
        <taxon>Oomycota</taxon>
        <taxon>Peronosporomycetes</taxon>
        <taxon>Peronosporales</taxon>
        <taxon>Peronosporaceae</taxon>
        <taxon>Peronospora</taxon>
    </lineage>
</organism>
<feature type="chain" id="PRO_5043807520" description="SCP domain-containing protein" evidence="2">
    <location>
        <begin position="29"/>
        <end position="395"/>
    </location>
</feature>
<evidence type="ECO:0000313" key="4">
    <source>
        <dbReference type="EMBL" id="CAI5720398.1"/>
    </source>
</evidence>
<dbReference type="InterPro" id="IPR014044">
    <property type="entry name" value="CAP_dom"/>
</dbReference>
<dbReference type="Proteomes" id="UP001159659">
    <property type="component" value="Unassembled WGS sequence"/>
</dbReference>
<feature type="signal peptide" evidence="2">
    <location>
        <begin position="1"/>
        <end position="28"/>
    </location>
</feature>
<reference evidence="4" key="1">
    <citation type="submission" date="2022-12" db="EMBL/GenBank/DDBJ databases">
        <authorList>
            <person name="Webb A."/>
        </authorList>
    </citation>
    <scope>NUCLEOTIDE SEQUENCE</scope>
    <source>
        <strain evidence="4">Pf2</strain>
    </source>
</reference>
<dbReference type="PANTHER" id="PTHR31157:SF1">
    <property type="entry name" value="SCP DOMAIN-CONTAINING PROTEIN"/>
    <property type="match status" value="1"/>
</dbReference>
<keyword evidence="2" id="KW-0732">Signal</keyword>
<dbReference type="Gene3D" id="3.40.33.10">
    <property type="entry name" value="CAP"/>
    <property type="match status" value="1"/>
</dbReference>
<name>A0AAV0THW2_9STRA</name>
<accession>A0AAV0THW2</accession>
<evidence type="ECO:0000313" key="5">
    <source>
        <dbReference type="Proteomes" id="UP001159659"/>
    </source>
</evidence>
<evidence type="ECO:0000256" key="1">
    <source>
        <dbReference type="SAM" id="MobiDB-lite"/>
    </source>
</evidence>
<sequence>MIGTRMILLRAAIVAMTLHSFPVVGVRTQVHYKWQSNCDYVGGDLKAVGGISSTCGHLCVIEEKCTHWSWTDVNGGTCWLKQSKAASISKSAGQGFCGYITDRVTTSDSTQNHAQNNPAQIDSSPIQYPTIIDQNPVPKTDLPMSWTFSNEKTIETPAPAQIELNLAPIELNPLHYPTIIEQNPVQKADLPLSWTFSNEKATETPEVKPAQIPVQVEQSPVQDIPPPIEQNPVQDTPPVEQKPVQKADPPTVSPAPPCDNGLTTTDNAKMLSSLNSYRADNGLAALAIDNRLAAAALVHSQYQAKYCVMQHEGTDGSTPGDRMKSQNYVWSYCAENVAAGQANVSEVMTSWWNSEHHRENILRVTVTHVGFALVSNEACEYKRFWTQDFGAEQTA</sequence>
<dbReference type="EMBL" id="CANTFK010000633">
    <property type="protein sequence ID" value="CAI5720398.1"/>
    <property type="molecule type" value="Genomic_DNA"/>
</dbReference>
<feature type="region of interest" description="Disordered" evidence="1">
    <location>
        <begin position="217"/>
        <end position="264"/>
    </location>
</feature>
<proteinExistence type="predicted"/>
<dbReference type="InterPro" id="IPR035940">
    <property type="entry name" value="CAP_sf"/>
</dbReference>
<comment type="caution">
    <text evidence="4">The sequence shown here is derived from an EMBL/GenBank/DDBJ whole genome shotgun (WGS) entry which is preliminary data.</text>
</comment>
<dbReference type="CDD" id="cd05379">
    <property type="entry name" value="CAP_bacterial"/>
    <property type="match status" value="1"/>
</dbReference>
<evidence type="ECO:0000259" key="3">
    <source>
        <dbReference type="Pfam" id="PF00188"/>
    </source>
</evidence>
<feature type="domain" description="SCP" evidence="3">
    <location>
        <begin position="272"/>
        <end position="389"/>
    </location>
</feature>
<dbReference type="SUPFAM" id="SSF55797">
    <property type="entry name" value="PR-1-like"/>
    <property type="match status" value="1"/>
</dbReference>
<dbReference type="Gene3D" id="3.50.4.10">
    <property type="entry name" value="Hepatocyte Growth Factor"/>
    <property type="match status" value="1"/>
</dbReference>
<dbReference type="PANTHER" id="PTHR31157">
    <property type="entry name" value="SCP DOMAIN-CONTAINING PROTEIN"/>
    <property type="match status" value="1"/>
</dbReference>